<dbReference type="GO" id="GO:0003700">
    <property type="term" value="F:DNA-binding transcription factor activity"/>
    <property type="evidence" value="ECO:0007669"/>
    <property type="project" value="TreeGrafter"/>
</dbReference>
<dbReference type="AlphaFoldDB" id="A0A9D1RPI4"/>
<dbReference type="SUPFAM" id="SSF46689">
    <property type="entry name" value="Homeodomain-like"/>
    <property type="match status" value="1"/>
</dbReference>
<organism evidence="7 8">
    <name type="scientific">Candidatus Corynebacterium avicola</name>
    <dbReference type="NCBI Taxonomy" id="2838527"/>
    <lineage>
        <taxon>Bacteria</taxon>
        <taxon>Bacillati</taxon>
        <taxon>Actinomycetota</taxon>
        <taxon>Actinomycetes</taxon>
        <taxon>Mycobacteriales</taxon>
        <taxon>Corynebacteriaceae</taxon>
        <taxon>Corynebacterium</taxon>
    </lineage>
</organism>
<sequence length="204" mass="22793">MPPTVDHDARRREIISSVWRLIADEGLDAVTTRRIAEATGYSNGLLRYYFPGKDAVVTAAFEFIYAATNDRALLGDKEDEDGRRGLAGLERLALEILPLDDTRRAEARVVTAFWQRAITHEDEAAIHADRMAGWRGHFLDRLAEAEADGELGGQARATAPEDIIDELMTLLMGAQVWAALHQEESSPERLTGQLDRLIRRLRTA</sequence>
<dbReference type="PANTHER" id="PTHR30055">
    <property type="entry name" value="HTH-TYPE TRANSCRIPTIONAL REGULATOR RUTR"/>
    <property type="match status" value="1"/>
</dbReference>
<dbReference type="InterPro" id="IPR001647">
    <property type="entry name" value="HTH_TetR"/>
</dbReference>
<dbReference type="GO" id="GO:0000976">
    <property type="term" value="F:transcription cis-regulatory region binding"/>
    <property type="evidence" value="ECO:0007669"/>
    <property type="project" value="TreeGrafter"/>
</dbReference>
<reference evidence="7" key="2">
    <citation type="submission" date="2021-04" db="EMBL/GenBank/DDBJ databases">
        <authorList>
            <person name="Gilroy R."/>
        </authorList>
    </citation>
    <scope>NUCLEOTIDE SEQUENCE</scope>
    <source>
        <strain evidence="7">CHK32-1732</strain>
    </source>
</reference>
<evidence type="ECO:0000313" key="7">
    <source>
        <dbReference type="EMBL" id="HIW91893.1"/>
    </source>
</evidence>
<keyword evidence="4" id="KW-0804">Transcription</keyword>
<keyword evidence="3 5" id="KW-0238">DNA-binding</keyword>
<keyword evidence="1" id="KW-0678">Repressor</keyword>
<name>A0A9D1RPI4_9CORY</name>
<evidence type="ECO:0000256" key="5">
    <source>
        <dbReference type="PROSITE-ProRule" id="PRU00335"/>
    </source>
</evidence>
<keyword evidence="2" id="KW-0805">Transcription regulation</keyword>
<accession>A0A9D1RPI4</accession>
<feature type="domain" description="HTH tetR-type" evidence="6">
    <location>
        <begin position="8"/>
        <end position="68"/>
    </location>
</feature>
<evidence type="ECO:0000256" key="3">
    <source>
        <dbReference type="ARBA" id="ARBA00023125"/>
    </source>
</evidence>
<gene>
    <name evidence="7" type="ORF">H9870_09565</name>
</gene>
<evidence type="ECO:0000313" key="8">
    <source>
        <dbReference type="Proteomes" id="UP000824190"/>
    </source>
</evidence>
<dbReference type="SUPFAM" id="SSF48498">
    <property type="entry name" value="Tetracyclin repressor-like, C-terminal domain"/>
    <property type="match status" value="1"/>
</dbReference>
<proteinExistence type="predicted"/>
<dbReference type="PANTHER" id="PTHR30055:SF228">
    <property type="entry name" value="TRANSCRIPTIONAL REGULATOR-RELATED"/>
    <property type="match status" value="1"/>
</dbReference>
<dbReference type="Proteomes" id="UP000824190">
    <property type="component" value="Unassembled WGS sequence"/>
</dbReference>
<dbReference type="PROSITE" id="PS50977">
    <property type="entry name" value="HTH_TETR_2"/>
    <property type="match status" value="1"/>
</dbReference>
<dbReference type="EMBL" id="DXGC01000077">
    <property type="protein sequence ID" value="HIW91893.1"/>
    <property type="molecule type" value="Genomic_DNA"/>
</dbReference>
<dbReference type="InterPro" id="IPR009057">
    <property type="entry name" value="Homeodomain-like_sf"/>
</dbReference>
<protein>
    <submittedName>
        <fullName evidence="7">TetR family transcriptional regulator</fullName>
    </submittedName>
</protein>
<feature type="DNA-binding region" description="H-T-H motif" evidence="5">
    <location>
        <begin position="31"/>
        <end position="50"/>
    </location>
</feature>
<evidence type="ECO:0000259" key="6">
    <source>
        <dbReference type="PROSITE" id="PS50977"/>
    </source>
</evidence>
<evidence type="ECO:0000256" key="4">
    <source>
        <dbReference type="ARBA" id="ARBA00023163"/>
    </source>
</evidence>
<dbReference type="Pfam" id="PF00440">
    <property type="entry name" value="TetR_N"/>
    <property type="match status" value="1"/>
</dbReference>
<dbReference type="Pfam" id="PF13977">
    <property type="entry name" value="TetR_C_6"/>
    <property type="match status" value="1"/>
</dbReference>
<evidence type="ECO:0000256" key="2">
    <source>
        <dbReference type="ARBA" id="ARBA00023015"/>
    </source>
</evidence>
<dbReference type="InterPro" id="IPR050109">
    <property type="entry name" value="HTH-type_TetR-like_transc_reg"/>
</dbReference>
<dbReference type="Gene3D" id="1.10.357.10">
    <property type="entry name" value="Tetracycline Repressor, domain 2"/>
    <property type="match status" value="1"/>
</dbReference>
<dbReference type="InterPro" id="IPR036271">
    <property type="entry name" value="Tet_transcr_reg_TetR-rel_C_sf"/>
</dbReference>
<comment type="caution">
    <text evidence="7">The sequence shown here is derived from an EMBL/GenBank/DDBJ whole genome shotgun (WGS) entry which is preliminary data.</text>
</comment>
<evidence type="ECO:0000256" key="1">
    <source>
        <dbReference type="ARBA" id="ARBA00022491"/>
    </source>
</evidence>
<dbReference type="InterPro" id="IPR039538">
    <property type="entry name" value="BetI_C"/>
</dbReference>
<reference evidence="7" key="1">
    <citation type="journal article" date="2021" name="PeerJ">
        <title>Extensive microbial diversity within the chicken gut microbiome revealed by metagenomics and culture.</title>
        <authorList>
            <person name="Gilroy R."/>
            <person name="Ravi A."/>
            <person name="Getino M."/>
            <person name="Pursley I."/>
            <person name="Horton D.L."/>
            <person name="Alikhan N.F."/>
            <person name="Baker D."/>
            <person name="Gharbi K."/>
            <person name="Hall N."/>
            <person name="Watson M."/>
            <person name="Adriaenssens E.M."/>
            <person name="Foster-Nyarko E."/>
            <person name="Jarju S."/>
            <person name="Secka A."/>
            <person name="Antonio M."/>
            <person name="Oren A."/>
            <person name="Chaudhuri R.R."/>
            <person name="La Ragione R."/>
            <person name="Hildebrand F."/>
            <person name="Pallen M.J."/>
        </authorList>
    </citation>
    <scope>NUCLEOTIDE SEQUENCE</scope>
    <source>
        <strain evidence="7">CHK32-1732</strain>
    </source>
</reference>